<gene>
    <name evidence="1" type="ORF">MSG28_000792</name>
</gene>
<proteinExistence type="predicted"/>
<reference evidence="1 2" key="1">
    <citation type="journal article" date="2022" name="Genome Biol. Evol.">
        <title>The Spruce Budworm Genome: Reconstructing the Evolutionary History of Antifreeze Proteins.</title>
        <authorList>
            <person name="Beliveau C."/>
            <person name="Gagne P."/>
            <person name="Picq S."/>
            <person name="Vernygora O."/>
            <person name="Keeling C.I."/>
            <person name="Pinkney K."/>
            <person name="Doucet D."/>
            <person name="Wen F."/>
            <person name="Johnston J.S."/>
            <person name="Maaroufi H."/>
            <person name="Boyle B."/>
            <person name="Laroche J."/>
            <person name="Dewar K."/>
            <person name="Juretic N."/>
            <person name="Blackburn G."/>
            <person name="Nisole A."/>
            <person name="Brunet B."/>
            <person name="Brandao M."/>
            <person name="Lumley L."/>
            <person name="Duan J."/>
            <person name="Quan G."/>
            <person name="Lucarotti C.J."/>
            <person name="Roe A.D."/>
            <person name="Sperling F.A.H."/>
            <person name="Levesque R.C."/>
            <person name="Cusson M."/>
        </authorList>
    </citation>
    <scope>NUCLEOTIDE SEQUENCE [LARGE SCALE GENOMIC DNA]</scope>
    <source>
        <strain evidence="1">Glfc:IPQL:Cfum</strain>
    </source>
</reference>
<evidence type="ECO:0000313" key="2">
    <source>
        <dbReference type="Proteomes" id="UP001064048"/>
    </source>
</evidence>
<organism evidence="1 2">
    <name type="scientific">Choristoneura fumiferana</name>
    <name type="common">Spruce budworm moth</name>
    <name type="synonym">Archips fumiferana</name>
    <dbReference type="NCBI Taxonomy" id="7141"/>
    <lineage>
        <taxon>Eukaryota</taxon>
        <taxon>Metazoa</taxon>
        <taxon>Ecdysozoa</taxon>
        <taxon>Arthropoda</taxon>
        <taxon>Hexapoda</taxon>
        <taxon>Insecta</taxon>
        <taxon>Pterygota</taxon>
        <taxon>Neoptera</taxon>
        <taxon>Endopterygota</taxon>
        <taxon>Lepidoptera</taxon>
        <taxon>Glossata</taxon>
        <taxon>Ditrysia</taxon>
        <taxon>Tortricoidea</taxon>
        <taxon>Tortricidae</taxon>
        <taxon>Tortricinae</taxon>
        <taxon>Choristoneura</taxon>
    </lineage>
</organism>
<accession>A0ACC0K2W4</accession>
<dbReference type="EMBL" id="CM046131">
    <property type="protein sequence ID" value="KAI8430570.1"/>
    <property type="molecule type" value="Genomic_DNA"/>
</dbReference>
<keyword evidence="2" id="KW-1185">Reference proteome</keyword>
<comment type="caution">
    <text evidence="1">The sequence shown here is derived from an EMBL/GenBank/DDBJ whole genome shotgun (WGS) entry which is preliminary data.</text>
</comment>
<evidence type="ECO:0000313" key="1">
    <source>
        <dbReference type="EMBL" id="KAI8430570.1"/>
    </source>
</evidence>
<protein>
    <submittedName>
        <fullName evidence="1">Uncharacterized protein</fullName>
    </submittedName>
</protein>
<sequence length="86" mass="9455">MYMDITIKNTEVSSQLLPSPRFTMQSCHLNVSTSMCKAVTSVCCMAVLVAVVLSGGFTTSPFCSKLPFLIKVHGIPTQKDDYKLYT</sequence>
<dbReference type="Proteomes" id="UP001064048">
    <property type="component" value="Chromosome Z"/>
</dbReference>
<name>A0ACC0K2W4_CHOFU</name>